<dbReference type="EMBL" id="JAQNDO010000001">
    <property type="protein sequence ID" value="MDC0745524.1"/>
    <property type="molecule type" value="Genomic_DNA"/>
</dbReference>
<evidence type="ECO:0000259" key="6">
    <source>
        <dbReference type="PROSITE" id="PS50011"/>
    </source>
</evidence>
<proteinExistence type="predicted"/>
<dbReference type="PROSITE" id="PS00109">
    <property type="entry name" value="PROTEIN_KINASE_TYR"/>
    <property type="match status" value="1"/>
</dbReference>
<evidence type="ECO:0000256" key="3">
    <source>
        <dbReference type="ARBA" id="ARBA00022777"/>
    </source>
</evidence>
<dbReference type="PANTHER" id="PTHR43289">
    <property type="entry name" value="MITOGEN-ACTIVATED PROTEIN KINASE KINASE KINASE 20-RELATED"/>
    <property type="match status" value="1"/>
</dbReference>
<dbReference type="Gene3D" id="3.30.200.20">
    <property type="entry name" value="Phosphorylase Kinase, domain 1"/>
    <property type="match status" value="1"/>
</dbReference>
<dbReference type="Pfam" id="PF00069">
    <property type="entry name" value="Pkinase"/>
    <property type="match status" value="1"/>
</dbReference>
<dbReference type="RefSeq" id="WP_271923134.1">
    <property type="nucleotide sequence ID" value="NZ_JAQNDO010000001.1"/>
</dbReference>
<keyword evidence="3 7" id="KW-0418">Kinase</keyword>
<evidence type="ECO:0000313" key="8">
    <source>
        <dbReference type="Proteomes" id="UP001221411"/>
    </source>
</evidence>
<reference evidence="7 8" key="1">
    <citation type="submission" date="2022-11" db="EMBL/GenBank/DDBJ databases">
        <title>Minimal conservation of predation-associated metabolite biosynthetic gene clusters underscores biosynthetic potential of Myxococcota including descriptions for ten novel species: Archangium lansinium sp. nov., Myxococcus landrumus sp. nov., Nannocystis bai.</title>
        <authorList>
            <person name="Ahearne A."/>
            <person name="Stevens C."/>
            <person name="Dowd S."/>
        </authorList>
    </citation>
    <scope>NUCLEOTIDE SEQUENCE [LARGE SCALE GENOMIC DNA]</scope>
    <source>
        <strain evidence="7 8">RJM3</strain>
    </source>
</reference>
<feature type="domain" description="Protein kinase" evidence="6">
    <location>
        <begin position="16"/>
        <end position="292"/>
    </location>
</feature>
<feature type="compositionally biased region" description="Basic and acidic residues" evidence="5">
    <location>
        <begin position="492"/>
        <end position="504"/>
    </location>
</feature>
<gene>
    <name evidence="7" type="ORF">POL67_29595</name>
</gene>
<evidence type="ECO:0000313" key="7">
    <source>
        <dbReference type="EMBL" id="MDC0745524.1"/>
    </source>
</evidence>
<evidence type="ECO:0000256" key="2">
    <source>
        <dbReference type="ARBA" id="ARBA00022741"/>
    </source>
</evidence>
<feature type="region of interest" description="Disordered" evidence="5">
    <location>
        <begin position="367"/>
        <end position="401"/>
    </location>
</feature>
<dbReference type="InterPro" id="IPR000719">
    <property type="entry name" value="Prot_kinase_dom"/>
</dbReference>
<dbReference type="InterPro" id="IPR011009">
    <property type="entry name" value="Kinase-like_dom_sf"/>
</dbReference>
<evidence type="ECO:0000256" key="4">
    <source>
        <dbReference type="ARBA" id="ARBA00022840"/>
    </source>
</evidence>
<keyword evidence="1" id="KW-0808">Transferase</keyword>
<feature type="compositionally biased region" description="Low complexity" evidence="5">
    <location>
        <begin position="505"/>
        <end position="534"/>
    </location>
</feature>
<dbReference type="PANTHER" id="PTHR43289:SF6">
    <property type="entry name" value="SERINE_THREONINE-PROTEIN KINASE NEKL-3"/>
    <property type="match status" value="1"/>
</dbReference>
<dbReference type="Proteomes" id="UP001221411">
    <property type="component" value="Unassembled WGS sequence"/>
</dbReference>
<evidence type="ECO:0000256" key="5">
    <source>
        <dbReference type="SAM" id="MobiDB-lite"/>
    </source>
</evidence>
<dbReference type="InterPro" id="IPR008266">
    <property type="entry name" value="Tyr_kinase_AS"/>
</dbReference>
<keyword evidence="2" id="KW-0547">Nucleotide-binding</keyword>
<organism evidence="7 8">
    <name type="scientific">Polyangium mundeleinium</name>
    <dbReference type="NCBI Taxonomy" id="2995306"/>
    <lineage>
        <taxon>Bacteria</taxon>
        <taxon>Pseudomonadati</taxon>
        <taxon>Myxococcota</taxon>
        <taxon>Polyangia</taxon>
        <taxon>Polyangiales</taxon>
        <taxon>Polyangiaceae</taxon>
        <taxon>Polyangium</taxon>
    </lineage>
</organism>
<dbReference type="Gene3D" id="1.10.510.10">
    <property type="entry name" value="Transferase(Phosphotransferase) domain 1"/>
    <property type="match status" value="1"/>
</dbReference>
<accession>A0ABT5EVR4</accession>
<protein>
    <submittedName>
        <fullName evidence="7">Serine/threonine-protein kinase</fullName>
    </submittedName>
</protein>
<feature type="region of interest" description="Disordered" evidence="5">
    <location>
        <begin position="441"/>
        <end position="544"/>
    </location>
</feature>
<feature type="compositionally biased region" description="Low complexity" evidence="5">
    <location>
        <begin position="457"/>
        <end position="474"/>
    </location>
</feature>
<keyword evidence="8" id="KW-1185">Reference proteome</keyword>
<dbReference type="CDD" id="cd14014">
    <property type="entry name" value="STKc_PknB_like"/>
    <property type="match status" value="1"/>
</dbReference>
<comment type="caution">
    <text evidence="7">The sequence shown here is derived from an EMBL/GenBank/DDBJ whole genome shotgun (WGS) entry which is preliminary data.</text>
</comment>
<dbReference type="SUPFAM" id="SSF56112">
    <property type="entry name" value="Protein kinase-like (PK-like)"/>
    <property type="match status" value="1"/>
</dbReference>
<name>A0ABT5EVR4_9BACT</name>
<dbReference type="PROSITE" id="PS50011">
    <property type="entry name" value="PROTEIN_KINASE_DOM"/>
    <property type="match status" value="1"/>
</dbReference>
<keyword evidence="4" id="KW-0067">ATP-binding</keyword>
<feature type="compositionally biased region" description="Polar residues" evidence="5">
    <location>
        <begin position="367"/>
        <end position="386"/>
    </location>
</feature>
<evidence type="ECO:0000256" key="1">
    <source>
        <dbReference type="ARBA" id="ARBA00022679"/>
    </source>
</evidence>
<sequence>MTQHEKLSPGMVLGRYELLLPIAQGGMATVWAARQKGSRGFQKTVAIKTMLPSLLDDPQFEQMFLDEASLAARIHHPNVAEILDVGEQDDTIYIVMEWVDGEALSVLTKTAKRSNVPVPQRIALRIVRQACAGLHSAHELRDDHDQLLDLVHRDVSPQNILVSYDGIVKLVDFGVAKALGRAGGETTAGQLKGKVPYMSPEQALGQKVDRRTDVFAMGIVLYRLTTGLHPFLGENDMATMKNIISRPLLPPRMKNPSFPAELERVLLTCLKKDANERYQTMLELDAALERVLALSGASVVDDDIGAFTRSVMGDRGQKRRAALRDAVRAADERAAGIAMSPGAAHPHVHEAVSDIAITRMNSALTSFPTSMPRSSSTSILPPTSESYADGAMSGSLLPSTPPRPYNRAGRFVAIGAVTALSLAGTFMFLRATMAPRAAAGNAAGNVAPTPPSPPAPTQAATPVAVQTAVAPQPVETGGGTVLDINDLPSADTKPEATTKRDDKPAGTTKGTGATKPAAPTTATAKPTGAPTSTTWVPRVTDPGF</sequence>
<dbReference type="GO" id="GO:0016301">
    <property type="term" value="F:kinase activity"/>
    <property type="evidence" value="ECO:0007669"/>
    <property type="project" value="UniProtKB-KW"/>
</dbReference>